<dbReference type="AlphaFoldDB" id="A0A0G3BMH6"/>
<organism evidence="3 4">
    <name type="scientific">Caldimonas brevitalea</name>
    <dbReference type="NCBI Taxonomy" id="413882"/>
    <lineage>
        <taxon>Bacteria</taxon>
        <taxon>Pseudomonadati</taxon>
        <taxon>Pseudomonadota</taxon>
        <taxon>Betaproteobacteria</taxon>
        <taxon>Burkholderiales</taxon>
        <taxon>Sphaerotilaceae</taxon>
        <taxon>Caldimonas</taxon>
    </lineage>
</organism>
<evidence type="ECO:0000256" key="1">
    <source>
        <dbReference type="SAM" id="Phobius"/>
    </source>
</evidence>
<dbReference type="EMBL" id="CP011371">
    <property type="protein sequence ID" value="AKJ28561.1"/>
    <property type="molecule type" value="Genomic_DNA"/>
</dbReference>
<keyword evidence="1" id="KW-0812">Transmembrane</keyword>
<protein>
    <recommendedName>
        <fullName evidence="2">Toxin VasX N-terminal region domain-containing protein</fullName>
    </recommendedName>
</protein>
<dbReference type="Proteomes" id="UP000035352">
    <property type="component" value="Chromosome"/>
</dbReference>
<keyword evidence="1" id="KW-1133">Transmembrane helix</keyword>
<dbReference type="STRING" id="413882.AAW51_1870"/>
<dbReference type="InterPro" id="IPR046864">
    <property type="entry name" value="VasX_N"/>
</dbReference>
<dbReference type="CDD" id="cd20707">
    <property type="entry name" value="MIX_III"/>
    <property type="match status" value="1"/>
</dbReference>
<feature type="transmembrane region" description="Helical" evidence="1">
    <location>
        <begin position="857"/>
        <end position="881"/>
    </location>
</feature>
<dbReference type="NCBIfam" id="NF041559">
    <property type="entry name" value="BTH_I2691_fam"/>
    <property type="match status" value="1"/>
</dbReference>
<reference evidence="3 4" key="1">
    <citation type="submission" date="2015-05" db="EMBL/GenBank/DDBJ databases">
        <authorList>
            <person name="Tang B."/>
            <person name="Yu Y."/>
        </authorList>
    </citation>
    <scope>NUCLEOTIDE SEQUENCE [LARGE SCALE GENOMIC DNA]</scope>
    <source>
        <strain evidence="3 4">DSM 7029</strain>
    </source>
</reference>
<keyword evidence="4" id="KW-1185">Reference proteome</keyword>
<evidence type="ECO:0000313" key="3">
    <source>
        <dbReference type="EMBL" id="AKJ28561.1"/>
    </source>
</evidence>
<gene>
    <name evidence="3" type="ORF">AAW51_1870</name>
</gene>
<evidence type="ECO:0000313" key="4">
    <source>
        <dbReference type="Proteomes" id="UP000035352"/>
    </source>
</evidence>
<accession>A0A0G3BMH6</accession>
<sequence>MTSKSAKCETCNKSALSLLLLRPSPLAKDARLSPPDAGRLQSDEAAMANLLPERRPSESRFALRLLRRGYVYVYIASPPPGVKNWLVYRVTDQADLLPEGHSLFVPRKADATCSTAGHNTTGMKLLSLPRAHLLSDLWMAYSGNLWSDALKARNAANPNAMQYVSLDGCSPNTFKPTVDKLKGTVLECALTSGGFGGPQEHDFPFNSVASEVDRLVQNLQRAAECHPKTKGKELAVVLRDPVGVAAELNALRMRRQDLAKQELLKPEIAHPLNSSNTLLGLEKLVGDVRAVNNLAPLVTKGTYESLKRQGGPRIQQATWEPIASTPGCPPASSSLGRLWYPGRKEKLAEQSAAFGKIAWKQVRDEFNETSRSDWMKKFDADMKTAHYQPLERFELDWLAAARDGRTQMYFALHFDDSDPNDPKQLHSPGLRYAEESGLIHQPQPLTTGAALKEYLALYDQPIVDPKAVPLRALMGNQGEVVATVHKELLGDPNAEVEGGMRDKTVDLIKGLLSDVAGEHFKTRYSWLTNALCGLALGSVNSYSAAVSAAVSTAGLGAVKPVVKAGSKAWATRVWELAAWSRGLNHALQASLGSTLKIPVLLFQHVSLEKAAQLLGHPNRVGVGGGTVLALLTDTEEIRAAGGDLDTLFKNAPQGQLSTGVDATQRIGHLKNGTVLASGDALKKAYAEKGALFDRLYAEQSARTRALPGSFRQTIGAAGGSMLSIDARLALAGVIVQVIGLMHGLAAVETAQKAVVKAAAGADRAKAEDTLNMARLGLYDSMAGLIGGLMDTARIGGEAMSLSRQAAGKGVALPRNIPINALRFGIQVVGVFGGALNAYVSAVKAGEARAEGNYVKQMLYLGAAGAFFGTLGTSSALAAGVAAEFIIARQIGAAGMQAVAERVAVRVGTGVVAEAAAAAGAVTFAGTVATVGVVLLGIGLLCQVGAAVIEPSALEKWASKTYFGKGREKYPQPDWTAEHNGLLEALGMAAKPKEAQAEAAQQCAA</sequence>
<dbReference type="InterPro" id="IPR048126">
    <property type="entry name" value="Toxin_VasX"/>
</dbReference>
<dbReference type="Pfam" id="PF20249">
    <property type="entry name" value="VasX_N"/>
    <property type="match status" value="1"/>
</dbReference>
<feature type="domain" description="Toxin VasX N-terminal region" evidence="2">
    <location>
        <begin position="8"/>
        <end position="167"/>
    </location>
</feature>
<dbReference type="KEGG" id="pbh:AAW51_1870"/>
<proteinExistence type="predicted"/>
<evidence type="ECO:0000259" key="2">
    <source>
        <dbReference type="Pfam" id="PF20249"/>
    </source>
</evidence>
<dbReference type="RefSeq" id="WP_047194405.1">
    <property type="nucleotide sequence ID" value="NZ_CP011371.1"/>
</dbReference>
<name>A0A0G3BMH6_9BURK</name>
<keyword evidence="1" id="KW-0472">Membrane</keyword>